<proteinExistence type="predicted"/>
<sequence>MCKLSDALLVIDLQNGVCQDSYQLQKLTLLVNQRIDEYNKTN</sequence>
<dbReference type="RefSeq" id="WP_279381661.1">
    <property type="nucleotide sequence ID" value="NZ_CP147251.1"/>
</dbReference>
<keyword evidence="2" id="KW-1185">Reference proteome</keyword>
<gene>
    <name evidence="1" type="ORF">DOK78_002818</name>
</gene>
<reference evidence="1 2" key="2">
    <citation type="submission" date="2024-03" db="EMBL/GenBank/DDBJ databases">
        <title>The Genome Sequence of Enterococcus sp. DIV2402.</title>
        <authorList>
            <consortium name="The Broad Institute Genomics Platform"/>
            <consortium name="The Broad Institute Microbial Omics Core"/>
            <consortium name="The Broad Institute Genomic Center for Infectious Diseases"/>
            <person name="Earl A."/>
            <person name="Manson A."/>
            <person name="Gilmore M."/>
            <person name="Schwartman J."/>
            <person name="Shea T."/>
            <person name="Abouelleil A."/>
            <person name="Cao P."/>
            <person name="Chapman S."/>
            <person name="Cusick C."/>
            <person name="Young S."/>
            <person name="Neafsey D."/>
            <person name="Nusbaum C."/>
            <person name="Birren B."/>
        </authorList>
    </citation>
    <scope>NUCLEOTIDE SEQUENCE [LARGE SCALE GENOMIC DNA]</scope>
    <source>
        <strain evidence="1 2">DIV2402</strain>
    </source>
</reference>
<dbReference type="EMBL" id="CP147251">
    <property type="protein sequence ID" value="WYJ78162.1"/>
    <property type="molecule type" value="Genomic_DNA"/>
</dbReference>
<evidence type="ECO:0000313" key="1">
    <source>
        <dbReference type="EMBL" id="WYJ78162.1"/>
    </source>
</evidence>
<protein>
    <recommendedName>
        <fullName evidence="3">Isochorismatase</fullName>
    </recommendedName>
</protein>
<organism evidence="1 2">
    <name type="scientific">Candidatus Enterococcus lowellii</name>
    <dbReference type="NCBI Taxonomy" id="2230877"/>
    <lineage>
        <taxon>Bacteria</taxon>
        <taxon>Bacillati</taxon>
        <taxon>Bacillota</taxon>
        <taxon>Bacilli</taxon>
        <taxon>Lactobacillales</taxon>
        <taxon>Enterococcaceae</taxon>
        <taxon>Enterococcus</taxon>
    </lineage>
</organism>
<reference evidence="1 2" key="1">
    <citation type="submission" date="2021-03" db="EMBL/GenBank/DDBJ databases">
        <authorList>
            <person name="Gilmore M.S."/>
            <person name="Schwartzman J."/>
            <person name="Van Tyne D."/>
            <person name="Martin M."/>
            <person name="Earl A.M."/>
            <person name="Manson A.L."/>
            <person name="Straub T."/>
            <person name="Salamzade R."/>
            <person name="Saavedra J."/>
            <person name="Lebreton F."/>
            <person name="Prichula J."/>
            <person name="Schaufler K."/>
            <person name="Gaca A."/>
            <person name="Sgardioli B."/>
            <person name="Wagenaar J."/>
            <person name="Strong T."/>
        </authorList>
    </citation>
    <scope>NUCLEOTIDE SEQUENCE [LARGE SCALE GENOMIC DNA]</scope>
    <source>
        <strain evidence="1 2">DIV2402</strain>
    </source>
</reference>
<evidence type="ECO:0000313" key="2">
    <source>
        <dbReference type="Proteomes" id="UP000664701"/>
    </source>
</evidence>
<name>A0ABZ2SRK1_9ENTE</name>
<accession>A0ABZ2SRK1</accession>
<evidence type="ECO:0008006" key="3">
    <source>
        <dbReference type="Google" id="ProtNLM"/>
    </source>
</evidence>
<dbReference type="Proteomes" id="UP000664701">
    <property type="component" value="Chromosome"/>
</dbReference>